<dbReference type="GO" id="GO:0004714">
    <property type="term" value="F:transmembrane receptor protein tyrosine kinase activity"/>
    <property type="evidence" value="ECO:0007669"/>
    <property type="project" value="TreeGrafter"/>
</dbReference>
<dbReference type="GO" id="GO:0005524">
    <property type="term" value="F:ATP binding"/>
    <property type="evidence" value="ECO:0007669"/>
    <property type="project" value="InterPro"/>
</dbReference>
<sequence>MWSFGILLWEIYSFGRVPYLRIPLGDVVKGYRMEAPEGCPSEMYDIMKQAWDLEPDNRPTFADILKRLEHLRWRNLRSGFEVKSAGPNHVRDLLTMVMKNAVSGRARTDLAKTLRRIGGKAESTGEPWKNAGEIWRFPGPPSRKLSAGRDPVDMGAHQKSSRTL</sequence>
<name>A0A8X7CKJ1_9ARAC</name>
<dbReference type="GO" id="GO:0007169">
    <property type="term" value="P:cell surface receptor protein tyrosine kinase signaling pathway"/>
    <property type="evidence" value="ECO:0007669"/>
    <property type="project" value="TreeGrafter"/>
</dbReference>
<dbReference type="InterPro" id="IPR050122">
    <property type="entry name" value="RTK"/>
</dbReference>
<dbReference type="OrthoDB" id="346907at2759"/>
<evidence type="ECO:0000313" key="3">
    <source>
        <dbReference type="EMBL" id="GFY70896.1"/>
    </source>
</evidence>
<dbReference type="InterPro" id="IPR011009">
    <property type="entry name" value="Kinase-like_dom_sf"/>
</dbReference>
<protein>
    <submittedName>
        <fullName evidence="3">Tyrosine-protein kinase CSK</fullName>
    </submittedName>
</protein>
<dbReference type="GO" id="GO:0043235">
    <property type="term" value="C:receptor complex"/>
    <property type="evidence" value="ECO:0007669"/>
    <property type="project" value="TreeGrafter"/>
</dbReference>
<reference evidence="3" key="1">
    <citation type="submission" date="2020-08" db="EMBL/GenBank/DDBJ databases">
        <title>Multicomponent nature underlies the extraordinary mechanical properties of spider dragline silk.</title>
        <authorList>
            <person name="Kono N."/>
            <person name="Nakamura H."/>
            <person name="Mori M."/>
            <person name="Yoshida Y."/>
            <person name="Ohtoshi R."/>
            <person name="Malay A.D."/>
            <person name="Moran D.A.P."/>
            <person name="Tomita M."/>
            <person name="Numata K."/>
            <person name="Arakawa K."/>
        </authorList>
    </citation>
    <scope>NUCLEOTIDE SEQUENCE</scope>
</reference>
<proteinExistence type="predicted"/>
<dbReference type="AlphaFoldDB" id="A0A8X7CKJ1"/>
<keyword evidence="3" id="KW-0418">Kinase</keyword>
<keyword evidence="3" id="KW-0808">Transferase</keyword>
<evidence type="ECO:0000256" key="1">
    <source>
        <dbReference type="SAM" id="MobiDB-lite"/>
    </source>
</evidence>
<keyword evidence="4" id="KW-1185">Reference proteome</keyword>
<dbReference type="PANTHER" id="PTHR24416">
    <property type="entry name" value="TYROSINE-PROTEIN KINASE RECEPTOR"/>
    <property type="match status" value="1"/>
</dbReference>
<accession>A0A8X7CKJ1</accession>
<dbReference type="EMBL" id="BMAV01018497">
    <property type="protein sequence ID" value="GFY70896.1"/>
    <property type="molecule type" value="Genomic_DNA"/>
</dbReference>
<evidence type="ECO:0000259" key="2">
    <source>
        <dbReference type="PROSITE" id="PS50011"/>
    </source>
</evidence>
<dbReference type="PROSITE" id="PS50011">
    <property type="entry name" value="PROTEIN_KINASE_DOM"/>
    <property type="match status" value="1"/>
</dbReference>
<comment type="caution">
    <text evidence="3">The sequence shown here is derived from an EMBL/GenBank/DDBJ whole genome shotgun (WGS) entry which is preliminary data.</text>
</comment>
<dbReference type="Proteomes" id="UP000886998">
    <property type="component" value="Unassembled WGS sequence"/>
</dbReference>
<gene>
    <name evidence="3" type="primary">Csk</name>
    <name evidence="3" type="ORF">TNIN_191501</name>
</gene>
<dbReference type="InterPro" id="IPR001245">
    <property type="entry name" value="Ser-Thr/Tyr_kinase_cat_dom"/>
</dbReference>
<feature type="region of interest" description="Disordered" evidence="1">
    <location>
        <begin position="117"/>
        <end position="164"/>
    </location>
</feature>
<dbReference type="InterPro" id="IPR000719">
    <property type="entry name" value="Prot_kinase_dom"/>
</dbReference>
<feature type="domain" description="Protein kinase" evidence="2">
    <location>
        <begin position="1"/>
        <end position="73"/>
    </location>
</feature>
<dbReference type="GO" id="GO:0005886">
    <property type="term" value="C:plasma membrane"/>
    <property type="evidence" value="ECO:0007669"/>
    <property type="project" value="TreeGrafter"/>
</dbReference>
<dbReference type="PANTHER" id="PTHR24416:SF631">
    <property type="entry name" value="SERINE_THREONINE_TYROSINE KINASE 1"/>
    <property type="match status" value="1"/>
</dbReference>
<dbReference type="SUPFAM" id="SSF56112">
    <property type="entry name" value="Protein kinase-like (PK-like)"/>
    <property type="match status" value="1"/>
</dbReference>
<organism evidence="3 4">
    <name type="scientific">Trichonephila inaurata madagascariensis</name>
    <dbReference type="NCBI Taxonomy" id="2747483"/>
    <lineage>
        <taxon>Eukaryota</taxon>
        <taxon>Metazoa</taxon>
        <taxon>Ecdysozoa</taxon>
        <taxon>Arthropoda</taxon>
        <taxon>Chelicerata</taxon>
        <taxon>Arachnida</taxon>
        <taxon>Araneae</taxon>
        <taxon>Araneomorphae</taxon>
        <taxon>Entelegynae</taxon>
        <taxon>Araneoidea</taxon>
        <taxon>Nephilidae</taxon>
        <taxon>Trichonephila</taxon>
        <taxon>Trichonephila inaurata</taxon>
    </lineage>
</organism>
<dbReference type="Pfam" id="PF07714">
    <property type="entry name" value="PK_Tyr_Ser-Thr"/>
    <property type="match status" value="1"/>
</dbReference>
<evidence type="ECO:0000313" key="4">
    <source>
        <dbReference type="Proteomes" id="UP000886998"/>
    </source>
</evidence>
<dbReference type="Gene3D" id="1.10.510.10">
    <property type="entry name" value="Transferase(Phosphotransferase) domain 1"/>
    <property type="match status" value="1"/>
</dbReference>